<dbReference type="Proteomes" id="UP000826188">
    <property type="component" value="Unassembled WGS sequence"/>
</dbReference>
<reference evidence="1 2" key="1">
    <citation type="submission" date="2021-07" db="EMBL/GenBank/DDBJ databases">
        <title>Hymenobacter profundi sp. nov., isolated from deep-sea water.</title>
        <authorList>
            <person name="Kim M.K."/>
        </authorList>
    </citation>
    <scope>NUCLEOTIDE SEQUENCE [LARGE SCALE GENOMIC DNA]</scope>
    <source>
        <strain evidence="1 2">M2</strain>
    </source>
</reference>
<organism evidence="1 2">
    <name type="scientific">Hymenobacter profundi</name>
    <dbReference type="NCBI Taxonomy" id="1982110"/>
    <lineage>
        <taxon>Bacteria</taxon>
        <taxon>Pseudomonadati</taxon>
        <taxon>Bacteroidota</taxon>
        <taxon>Cytophagia</taxon>
        <taxon>Cytophagales</taxon>
        <taxon>Hymenobacteraceae</taxon>
        <taxon>Hymenobacter</taxon>
    </lineage>
</organism>
<keyword evidence="2" id="KW-1185">Reference proteome</keyword>
<protein>
    <submittedName>
        <fullName evidence="1">Uncharacterized protein</fullName>
    </submittedName>
</protein>
<dbReference type="EMBL" id="JAHWGL010000010">
    <property type="protein sequence ID" value="MBW3127778.1"/>
    <property type="molecule type" value="Genomic_DNA"/>
</dbReference>
<gene>
    <name evidence="1" type="ORF">KYK14_04415</name>
</gene>
<proteinExistence type="predicted"/>
<evidence type="ECO:0000313" key="1">
    <source>
        <dbReference type="EMBL" id="MBW3127778.1"/>
    </source>
</evidence>
<sequence length="58" mass="6251">MNSNTSSPLTLTALALLLLSSGVILTSSVCNATTRSSSRSYPCAKRLLHCRRRSQRAV</sequence>
<name>A0ABS6WWD9_9BACT</name>
<comment type="caution">
    <text evidence="1">The sequence shown here is derived from an EMBL/GenBank/DDBJ whole genome shotgun (WGS) entry which is preliminary data.</text>
</comment>
<accession>A0ABS6WWD9</accession>
<evidence type="ECO:0000313" key="2">
    <source>
        <dbReference type="Proteomes" id="UP000826188"/>
    </source>
</evidence>